<evidence type="ECO:0000259" key="2">
    <source>
        <dbReference type="Pfam" id="PF04993"/>
    </source>
</evidence>
<dbReference type="SUPFAM" id="SSF159894">
    <property type="entry name" value="YgaC/TfoX-N like"/>
    <property type="match status" value="1"/>
</dbReference>
<keyword evidence="4" id="KW-1185">Reference proteome</keyword>
<proteinExistence type="predicted"/>
<feature type="domain" description="TfoX N-terminal" evidence="2">
    <location>
        <begin position="19"/>
        <end position="105"/>
    </location>
</feature>
<dbReference type="InterPro" id="IPR007076">
    <property type="entry name" value="TfoX_N"/>
</dbReference>
<sequence length="121" mass="12990">MQIPKPTEQDKEVFRSLISESPAVQIKPMFGNLGAFVNGNMFAGLFGSALGVRLVDETTRSELEAIEGTGPFGPDERPMGGYTALPSSWHSTPELASSWIQTALSEVAALPAKQPKTRGKK</sequence>
<feature type="region of interest" description="Disordered" evidence="1">
    <location>
        <begin position="66"/>
        <end position="86"/>
    </location>
</feature>
<evidence type="ECO:0000313" key="4">
    <source>
        <dbReference type="Proteomes" id="UP001596306"/>
    </source>
</evidence>
<dbReference type="Pfam" id="PF04993">
    <property type="entry name" value="TfoX_N"/>
    <property type="match status" value="1"/>
</dbReference>
<comment type="caution">
    <text evidence="3">The sequence shown here is derived from an EMBL/GenBank/DDBJ whole genome shotgun (WGS) entry which is preliminary data.</text>
</comment>
<dbReference type="RefSeq" id="WP_386732575.1">
    <property type="nucleotide sequence ID" value="NZ_JBHSTP010000003.1"/>
</dbReference>
<accession>A0ABW1VJQ3</accession>
<protein>
    <submittedName>
        <fullName evidence="3">TfoX/Sxy family protein</fullName>
    </submittedName>
</protein>
<dbReference type="EMBL" id="JBHSTP010000003">
    <property type="protein sequence ID" value="MFC6357112.1"/>
    <property type="molecule type" value="Genomic_DNA"/>
</dbReference>
<name>A0ABW1VJQ3_9MICO</name>
<organism evidence="3 4">
    <name type="scientific">Luethyella okanaganae</name>
    <dbReference type="NCBI Taxonomy" id="69372"/>
    <lineage>
        <taxon>Bacteria</taxon>
        <taxon>Bacillati</taxon>
        <taxon>Actinomycetota</taxon>
        <taxon>Actinomycetes</taxon>
        <taxon>Micrococcales</taxon>
        <taxon>Microbacteriaceae</taxon>
        <taxon>Luethyella</taxon>
    </lineage>
</organism>
<evidence type="ECO:0000256" key="1">
    <source>
        <dbReference type="SAM" id="MobiDB-lite"/>
    </source>
</evidence>
<dbReference type="Gene3D" id="3.30.1460.30">
    <property type="entry name" value="YgaC/TfoX-N like chaperone"/>
    <property type="match status" value="1"/>
</dbReference>
<reference evidence="4" key="1">
    <citation type="journal article" date="2019" name="Int. J. Syst. Evol. Microbiol.">
        <title>The Global Catalogue of Microorganisms (GCM) 10K type strain sequencing project: providing services to taxonomists for standard genome sequencing and annotation.</title>
        <authorList>
            <consortium name="The Broad Institute Genomics Platform"/>
            <consortium name="The Broad Institute Genome Sequencing Center for Infectious Disease"/>
            <person name="Wu L."/>
            <person name="Ma J."/>
        </authorList>
    </citation>
    <scope>NUCLEOTIDE SEQUENCE [LARGE SCALE GENOMIC DNA]</scope>
    <source>
        <strain evidence="4">CCUG 43304</strain>
    </source>
</reference>
<dbReference type="Proteomes" id="UP001596306">
    <property type="component" value="Unassembled WGS sequence"/>
</dbReference>
<gene>
    <name evidence="3" type="ORF">ACFQB0_13455</name>
</gene>
<evidence type="ECO:0000313" key="3">
    <source>
        <dbReference type="EMBL" id="MFC6357112.1"/>
    </source>
</evidence>